<organism evidence="2 3">
    <name type="scientific">Pleuronectes platessa</name>
    <name type="common">European plaice</name>
    <dbReference type="NCBI Taxonomy" id="8262"/>
    <lineage>
        <taxon>Eukaryota</taxon>
        <taxon>Metazoa</taxon>
        <taxon>Chordata</taxon>
        <taxon>Craniata</taxon>
        <taxon>Vertebrata</taxon>
        <taxon>Euteleostomi</taxon>
        <taxon>Actinopterygii</taxon>
        <taxon>Neopterygii</taxon>
        <taxon>Teleostei</taxon>
        <taxon>Neoteleostei</taxon>
        <taxon>Acanthomorphata</taxon>
        <taxon>Carangaria</taxon>
        <taxon>Pleuronectiformes</taxon>
        <taxon>Pleuronectoidei</taxon>
        <taxon>Pleuronectidae</taxon>
        <taxon>Pleuronectes</taxon>
    </lineage>
</organism>
<keyword evidence="3" id="KW-1185">Reference proteome</keyword>
<reference evidence="2" key="1">
    <citation type="submission" date="2020-03" db="EMBL/GenBank/DDBJ databases">
        <authorList>
            <person name="Weist P."/>
        </authorList>
    </citation>
    <scope>NUCLEOTIDE SEQUENCE</scope>
</reference>
<proteinExistence type="predicted"/>
<sequence length="120" mass="13129">MRLSVPLNCLLTVAATAGTLRVIEWKCCRAFVVQRPLEGLARRLSLELPFPRGGTVVLGSTGELFTVAPLILAIVSGLLMTDWATMEIKMETVCQCDMHANGKFTGPEVTTGAWRRNHKS</sequence>
<evidence type="ECO:0000313" key="2">
    <source>
        <dbReference type="EMBL" id="CAB1453777.1"/>
    </source>
</evidence>
<keyword evidence="1" id="KW-1133">Transmembrane helix</keyword>
<evidence type="ECO:0000256" key="1">
    <source>
        <dbReference type="SAM" id="Phobius"/>
    </source>
</evidence>
<dbReference type="Proteomes" id="UP001153269">
    <property type="component" value="Unassembled WGS sequence"/>
</dbReference>
<protein>
    <submittedName>
        <fullName evidence="2">Uncharacterized protein</fullName>
    </submittedName>
</protein>
<gene>
    <name evidence="2" type="ORF">PLEPLA_LOCUS41537</name>
</gene>
<accession>A0A9N7VR25</accession>
<keyword evidence="1" id="KW-0472">Membrane</keyword>
<name>A0A9N7VR25_PLEPL</name>
<dbReference type="AlphaFoldDB" id="A0A9N7VR25"/>
<keyword evidence="1" id="KW-0812">Transmembrane</keyword>
<dbReference type="EMBL" id="CADEAL010004184">
    <property type="protein sequence ID" value="CAB1453777.1"/>
    <property type="molecule type" value="Genomic_DNA"/>
</dbReference>
<evidence type="ECO:0000313" key="3">
    <source>
        <dbReference type="Proteomes" id="UP001153269"/>
    </source>
</evidence>
<comment type="caution">
    <text evidence="2">The sequence shown here is derived from an EMBL/GenBank/DDBJ whole genome shotgun (WGS) entry which is preliminary data.</text>
</comment>
<feature type="transmembrane region" description="Helical" evidence="1">
    <location>
        <begin position="54"/>
        <end position="80"/>
    </location>
</feature>